<feature type="signal peptide" evidence="1">
    <location>
        <begin position="1"/>
        <end position="21"/>
    </location>
</feature>
<comment type="caution">
    <text evidence="2">The sequence shown here is derived from an EMBL/GenBank/DDBJ whole genome shotgun (WGS) entry which is preliminary data.</text>
</comment>
<evidence type="ECO:0000313" key="2">
    <source>
        <dbReference type="EMBL" id="MFD1043581.1"/>
    </source>
</evidence>
<dbReference type="Pfam" id="PF04170">
    <property type="entry name" value="NlpE"/>
    <property type="match status" value="1"/>
</dbReference>
<name>A0ABW3LYX2_9GAMM</name>
<dbReference type="EMBL" id="JBHTKN010000012">
    <property type="protein sequence ID" value="MFD1043581.1"/>
    <property type="molecule type" value="Genomic_DNA"/>
</dbReference>
<reference evidence="3" key="1">
    <citation type="journal article" date="2019" name="Int. J. Syst. Evol. Microbiol.">
        <title>The Global Catalogue of Microorganisms (GCM) 10K type strain sequencing project: providing services to taxonomists for standard genome sequencing and annotation.</title>
        <authorList>
            <consortium name="The Broad Institute Genomics Platform"/>
            <consortium name="The Broad Institute Genome Sequencing Center for Infectious Disease"/>
            <person name="Wu L."/>
            <person name="Ma J."/>
        </authorList>
    </citation>
    <scope>NUCLEOTIDE SEQUENCE [LARGE SCALE GENOMIC DNA]</scope>
    <source>
        <strain evidence="3">CCUG 55854</strain>
    </source>
</reference>
<protein>
    <submittedName>
        <fullName evidence="2">Copper resistance protein NlpE N-terminal domain-containing protein</fullName>
    </submittedName>
</protein>
<dbReference type="Proteomes" id="UP001597033">
    <property type="component" value="Unassembled WGS sequence"/>
</dbReference>
<evidence type="ECO:0000313" key="3">
    <source>
        <dbReference type="Proteomes" id="UP001597033"/>
    </source>
</evidence>
<gene>
    <name evidence="2" type="ORF">ACFQ2N_14605</name>
</gene>
<proteinExistence type="predicted"/>
<keyword evidence="3" id="KW-1185">Reference proteome</keyword>
<sequence length="144" mass="15067">MTTSPRRLAFALALAATVPVAAPASDAPGPPAASIPGLFFGTLPLAGCAGADVLLELGGDHRYALQAHCRATLVDLPVERGQWSLEWNGTCVRLVPEGALPGAGPRPREFALALDDLMVLTEGSCIEPVDDPRGRSLHRAHEVE</sequence>
<feature type="chain" id="PRO_5045497374" evidence="1">
    <location>
        <begin position="22"/>
        <end position="144"/>
    </location>
</feature>
<organism evidence="2 3">
    <name type="scientific">Pseudoxanthomonas kaohsiungensis</name>
    <dbReference type="NCBI Taxonomy" id="283923"/>
    <lineage>
        <taxon>Bacteria</taxon>
        <taxon>Pseudomonadati</taxon>
        <taxon>Pseudomonadota</taxon>
        <taxon>Gammaproteobacteria</taxon>
        <taxon>Lysobacterales</taxon>
        <taxon>Lysobacteraceae</taxon>
        <taxon>Pseudoxanthomonas</taxon>
    </lineage>
</organism>
<dbReference type="InterPro" id="IPR007298">
    <property type="entry name" value="Cu-R_lipoprotein_NlpE"/>
</dbReference>
<accession>A0ABW3LYX2</accession>
<dbReference type="Gene3D" id="2.40.128.640">
    <property type="match status" value="1"/>
</dbReference>
<evidence type="ECO:0000256" key="1">
    <source>
        <dbReference type="SAM" id="SignalP"/>
    </source>
</evidence>
<keyword evidence="1" id="KW-0732">Signal</keyword>
<dbReference type="RefSeq" id="WP_162377261.1">
    <property type="nucleotide sequence ID" value="NZ_JBHTKN010000012.1"/>
</dbReference>